<protein>
    <submittedName>
        <fullName evidence="4">Pectate lyase</fullName>
    </submittedName>
</protein>
<dbReference type="InterPro" id="IPR012334">
    <property type="entry name" value="Pectin_lyas_fold"/>
</dbReference>
<dbReference type="Gene3D" id="2.160.20.10">
    <property type="entry name" value="Single-stranded right-handed beta-helix, Pectin lyase-like"/>
    <property type="match status" value="1"/>
</dbReference>
<evidence type="ECO:0000256" key="3">
    <source>
        <dbReference type="SAM" id="SignalP"/>
    </source>
</evidence>
<dbReference type="EMBL" id="CP036349">
    <property type="protein sequence ID" value="QDV71981.1"/>
    <property type="molecule type" value="Genomic_DNA"/>
</dbReference>
<keyword evidence="1" id="KW-0479">Metal-binding</keyword>
<organism evidence="4 5">
    <name type="scientific">Botrimarina mediterranea</name>
    <dbReference type="NCBI Taxonomy" id="2528022"/>
    <lineage>
        <taxon>Bacteria</taxon>
        <taxon>Pseudomonadati</taxon>
        <taxon>Planctomycetota</taxon>
        <taxon>Planctomycetia</taxon>
        <taxon>Pirellulales</taxon>
        <taxon>Lacipirellulaceae</taxon>
        <taxon>Botrimarina</taxon>
    </lineage>
</organism>
<keyword evidence="4" id="KW-0456">Lyase</keyword>
<dbReference type="GO" id="GO:0046872">
    <property type="term" value="F:metal ion binding"/>
    <property type="evidence" value="ECO:0007669"/>
    <property type="project" value="UniProtKB-KW"/>
</dbReference>
<dbReference type="KEGG" id="bmei:Spa11_01500"/>
<dbReference type="SUPFAM" id="SSF51126">
    <property type="entry name" value="Pectin lyase-like"/>
    <property type="match status" value="1"/>
</dbReference>
<evidence type="ECO:0000313" key="5">
    <source>
        <dbReference type="Proteomes" id="UP000316426"/>
    </source>
</evidence>
<dbReference type="InterPro" id="IPR052063">
    <property type="entry name" value="Polysaccharide_Lyase_1"/>
</dbReference>
<dbReference type="NCBIfam" id="NF033679">
    <property type="entry name" value="DNRLRE_dom"/>
    <property type="match status" value="1"/>
</dbReference>
<evidence type="ECO:0000256" key="1">
    <source>
        <dbReference type="ARBA" id="ARBA00022723"/>
    </source>
</evidence>
<name>A0A518K2E7_9BACT</name>
<feature type="chain" id="PRO_5022118042" evidence="3">
    <location>
        <begin position="22"/>
        <end position="727"/>
    </location>
</feature>
<evidence type="ECO:0000256" key="2">
    <source>
        <dbReference type="ARBA" id="ARBA00023180"/>
    </source>
</evidence>
<accession>A0A518K2E7</accession>
<dbReference type="PANTHER" id="PTHR42970:SF1">
    <property type="entry name" value="PECTATE LYASE C-RELATED"/>
    <property type="match status" value="1"/>
</dbReference>
<reference evidence="4 5" key="1">
    <citation type="submission" date="2019-02" db="EMBL/GenBank/DDBJ databases">
        <title>Deep-cultivation of Planctomycetes and their phenomic and genomic characterization uncovers novel biology.</title>
        <authorList>
            <person name="Wiegand S."/>
            <person name="Jogler M."/>
            <person name="Boedeker C."/>
            <person name="Pinto D."/>
            <person name="Vollmers J."/>
            <person name="Rivas-Marin E."/>
            <person name="Kohn T."/>
            <person name="Peeters S.H."/>
            <person name="Heuer A."/>
            <person name="Rast P."/>
            <person name="Oberbeckmann S."/>
            <person name="Bunk B."/>
            <person name="Jeske O."/>
            <person name="Meyerdierks A."/>
            <person name="Storesund J.E."/>
            <person name="Kallscheuer N."/>
            <person name="Luecker S."/>
            <person name="Lage O.M."/>
            <person name="Pohl T."/>
            <person name="Merkel B.J."/>
            <person name="Hornburger P."/>
            <person name="Mueller R.-W."/>
            <person name="Bruemmer F."/>
            <person name="Labrenz M."/>
            <person name="Spormann A.M."/>
            <person name="Op den Camp H."/>
            <person name="Overmann J."/>
            <person name="Amann R."/>
            <person name="Jetten M.S.M."/>
            <person name="Mascher T."/>
            <person name="Medema M.H."/>
            <person name="Devos D.P."/>
            <person name="Kaster A.-K."/>
            <person name="Ovreas L."/>
            <person name="Rohde M."/>
            <person name="Galperin M.Y."/>
            <person name="Jogler C."/>
        </authorList>
    </citation>
    <scope>NUCLEOTIDE SEQUENCE [LARGE SCALE GENOMIC DNA]</scope>
    <source>
        <strain evidence="4 5">Spa11</strain>
    </source>
</reference>
<dbReference type="PANTHER" id="PTHR42970">
    <property type="entry name" value="PECTATE LYASE C-RELATED"/>
    <property type="match status" value="1"/>
</dbReference>
<keyword evidence="2" id="KW-0325">Glycoprotein</keyword>
<dbReference type="AlphaFoldDB" id="A0A518K2E7"/>
<dbReference type="GO" id="GO:0016829">
    <property type="term" value="F:lyase activity"/>
    <property type="evidence" value="ECO:0007669"/>
    <property type="project" value="UniProtKB-KW"/>
</dbReference>
<dbReference type="InterPro" id="IPR011050">
    <property type="entry name" value="Pectin_lyase_fold/virulence"/>
</dbReference>
<dbReference type="Proteomes" id="UP000316426">
    <property type="component" value="Chromosome"/>
</dbReference>
<keyword evidence="5" id="KW-1185">Reference proteome</keyword>
<evidence type="ECO:0000313" key="4">
    <source>
        <dbReference type="EMBL" id="QDV71981.1"/>
    </source>
</evidence>
<sequence precursor="true">MRLKTLLASLLLLSTANVAYSQLLAFPGAEGVARHVTGGRGGDVYKVTNLNDSGVGSLRHGLQNAPTAGRTIVFDVAGTIHLSSDLSITRDNITIAGQTAPAGGITLAGRQLRVNNTENVIVQFLRVRPGHSDGAGDPDAIWVSGSNGVMLDHITASWGVDETISTTHNSNNVTVQWSTLSQALYEGGHSKGDGHSYGSLINGGAYSYHHNLYAHNKSRNPRAQASGNYLRLDFVNNVMFNPQDRFGYNDSDDPYDVNLVGNYAIKGPKSNSNNYLFDSKDADSHYHVAGNFTDIDKDGLLDGAAVDGDGVFRPGGAYTLFPSRLSAAQLPVVATHSASEAYLHVLSRAGAINYRDPVDRQLIRSVMNQLEYSINTEDDIGGLPTLPTGTAPSDSNGDGVPDSFAASLGFAPTTNLAATYTPSGYSYLEEYLHSLTPFAYAPTNTETIAISTADGRGADATVSEAGGGTGDGLGPTLSASWAGASGATNDVTVLKFDLSAIEAGSVAAASLELTAAASAGRSQRFRLYGLEHDAADWDWDEATIDFDSAPGLIDDGNPGTLGIDPAYNASNPTDIPGVLSLGELNAGPFEEGQTVTFDNPNLGVFVNLAAFFEGAAQEGVVTLLLESTTSNGAAFYSKEGSAEFAPRLVLEATASPGLPGDFNSDGVVNAADYTVWRDNTSGEYTPADYPVWASNYGRSVSTVTTVPEPCSLMLVATLLVGGVSRRR</sequence>
<dbReference type="RefSeq" id="WP_145105453.1">
    <property type="nucleotide sequence ID" value="NZ_CP036349.1"/>
</dbReference>
<feature type="signal peptide" evidence="3">
    <location>
        <begin position="1"/>
        <end position="21"/>
    </location>
</feature>
<gene>
    <name evidence="4" type="ORF">Spa11_01500</name>
</gene>
<proteinExistence type="predicted"/>
<keyword evidence="3" id="KW-0732">Signal</keyword>